<reference evidence="1" key="1">
    <citation type="submission" date="2018-02" db="EMBL/GenBank/DDBJ databases">
        <title>Rhizophora mucronata_Transcriptome.</title>
        <authorList>
            <person name="Meera S.P."/>
            <person name="Sreeshan A."/>
            <person name="Augustine A."/>
        </authorList>
    </citation>
    <scope>NUCLEOTIDE SEQUENCE</scope>
    <source>
        <tissue evidence="1">Leaf</tissue>
    </source>
</reference>
<protein>
    <submittedName>
        <fullName evidence="1">Uncharacterized protein</fullName>
    </submittedName>
</protein>
<proteinExistence type="predicted"/>
<dbReference type="AlphaFoldDB" id="A0A2P2P411"/>
<dbReference type="EMBL" id="GGEC01068976">
    <property type="protein sequence ID" value="MBX49460.1"/>
    <property type="molecule type" value="Transcribed_RNA"/>
</dbReference>
<organism evidence="1">
    <name type="scientific">Rhizophora mucronata</name>
    <name type="common">Asiatic mangrove</name>
    <dbReference type="NCBI Taxonomy" id="61149"/>
    <lineage>
        <taxon>Eukaryota</taxon>
        <taxon>Viridiplantae</taxon>
        <taxon>Streptophyta</taxon>
        <taxon>Embryophyta</taxon>
        <taxon>Tracheophyta</taxon>
        <taxon>Spermatophyta</taxon>
        <taxon>Magnoliopsida</taxon>
        <taxon>eudicotyledons</taxon>
        <taxon>Gunneridae</taxon>
        <taxon>Pentapetalae</taxon>
        <taxon>rosids</taxon>
        <taxon>fabids</taxon>
        <taxon>Malpighiales</taxon>
        <taxon>Rhizophoraceae</taxon>
        <taxon>Rhizophora</taxon>
    </lineage>
</organism>
<name>A0A2P2P411_RHIMU</name>
<accession>A0A2P2P411</accession>
<evidence type="ECO:0000313" key="1">
    <source>
        <dbReference type="EMBL" id="MBX49460.1"/>
    </source>
</evidence>
<sequence>MDCTGPPFDIISHSFLRASSLRKSNRI</sequence>